<reference evidence="1 2" key="1">
    <citation type="submission" date="2018-11" db="EMBL/GenBank/DDBJ databases">
        <title>Genome sequencing of Lachnoanaerobaculum orale DSM 24553T.</title>
        <authorList>
            <person name="Kook J.-K."/>
            <person name="Park S.-N."/>
            <person name="Lim Y.K."/>
        </authorList>
    </citation>
    <scope>NUCLEOTIDE SEQUENCE [LARGE SCALE GENOMIC DNA]</scope>
    <source>
        <strain evidence="1 2">DSM 24553</strain>
    </source>
</reference>
<protein>
    <submittedName>
        <fullName evidence="1">Glycosyl transferase</fullName>
    </submittedName>
</protein>
<gene>
    <name evidence="1" type="ORF">EHW90_04260</name>
</gene>
<dbReference type="InterPro" id="IPR029465">
    <property type="entry name" value="ATPgrasp_TupA"/>
</dbReference>
<evidence type="ECO:0000313" key="2">
    <source>
        <dbReference type="Proteomes" id="UP000276982"/>
    </source>
</evidence>
<dbReference type="Pfam" id="PF14305">
    <property type="entry name" value="ATPgrasp_TupA"/>
    <property type="match status" value="1"/>
</dbReference>
<dbReference type="Proteomes" id="UP000276982">
    <property type="component" value="Unassembled WGS sequence"/>
</dbReference>
<dbReference type="GO" id="GO:0016740">
    <property type="term" value="F:transferase activity"/>
    <property type="evidence" value="ECO:0007669"/>
    <property type="project" value="UniProtKB-KW"/>
</dbReference>
<organism evidence="1 2">
    <name type="scientific">Lachnoanaerobaculum orale</name>
    <dbReference type="NCBI Taxonomy" id="979627"/>
    <lineage>
        <taxon>Bacteria</taxon>
        <taxon>Bacillati</taxon>
        <taxon>Bacillota</taxon>
        <taxon>Clostridia</taxon>
        <taxon>Lachnospirales</taxon>
        <taxon>Lachnospiraceae</taxon>
        <taxon>Lachnoanaerobaculum</taxon>
    </lineage>
</organism>
<proteinExistence type="predicted"/>
<sequence length="308" mass="36969">MELFHLIKCGIKFIFDSKYRFVYLSGKGVYNKIADDEYLKKKFYAKMAYKLDLSNPKTFNEKMQWLKLYDRNLDYVKMVDKYEVKEYVASVIGKKYIIPTIAYWDNIDDIDWNSLPNKFVLKVTHDSGGIIICKDKNCFDVNKAVHILKKSIKRDYYMLHREWPYKNVPRRVIAEKYMSEKNSDNLTDYKFMCFNGICKCIFTCTDRYSKDGLKVTFYDTKWNILPFERHYKSRKEPEKKPDRLDEMIRLAEILSKDIPFVRVDFYLINNEIFFGEMTFYPGSGFEEFTPFKWDEILGSWISLPKINL</sequence>
<dbReference type="SUPFAM" id="SSF56059">
    <property type="entry name" value="Glutathione synthetase ATP-binding domain-like"/>
    <property type="match status" value="1"/>
</dbReference>
<name>A0A3P3Q4R2_9FIRM</name>
<dbReference type="EMBL" id="RRCM01000001">
    <property type="protein sequence ID" value="RRJ16226.1"/>
    <property type="molecule type" value="Genomic_DNA"/>
</dbReference>
<dbReference type="AlphaFoldDB" id="A0A3P3Q4R2"/>
<comment type="caution">
    <text evidence="1">The sequence shown here is derived from an EMBL/GenBank/DDBJ whole genome shotgun (WGS) entry which is preliminary data.</text>
</comment>
<dbReference type="RefSeq" id="WP_124951492.1">
    <property type="nucleotide sequence ID" value="NZ_RRCM01000001.1"/>
</dbReference>
<accession>A0A3P3Q4R2</accession>
<keyword evidence="2" id="KW-1185">Reference proteome</keyword>
<keyword evidence="1" id="KW-0808">Transferase</keyword>
<evidence type="ECO:0000313" key="1">
    <source>
        <dbReference type="EMBL" id="RRJ16226.1"/>
    </source>
</evidence>